<keyword evidence="4" id="KW-0509">mRNA transport</keyword>
<keyword evidence="5" id="KW-0653">Protein transport</keyword>
<dbReference type="RefSeq" id="XP_020895118.1">
    <property type="nucleotide sequence ID" value="XM_021039459.2"/>
</dbReference>
<dbReference type="EnsemblMetazoa" id="XM_021039459.2">
    <property type="protein sequence ID" value="XP_020895118.1"/>
    <property type="gene ID" value="LOC110234098"/>
</dbReference>
<evidence type="ECO:0000313" key="13">
    <source>
        <dbReference type="Proteomes" id="UP000887567"/>
    </source>
</evidence>
<keyword evidence="8" id="KW-0906">Nuclear pore complex</keyword>
<comment type="subcellular location">
    <subcellularLocation>
        <location evidence="1">Nucleus</location>
        <location evidence="1">Nuclear pore complex</location>
    </subcellularLocation>
</comment>
<feature type="region of interest" description="Disordered" evidence="10">
    <location>
        <begin position="1"/>
        <end position="56"/>
    </location>
</feature>
<accession>A0A913WWI5</accession>
<dbReference type="GO" id="GO:0005643">
    <property type="term" value="C:nuclear pore"/>
    <property type="evidence" value="ECO:0007669"/>
    <property type="project" value="UniProtKB-SubCell"/>
</dbReference>
<dbReference type="SMART" id="SM00160">
    <property type="entry name" value="RanBD"/>
    <property type="match status" value="1"/>
</dbReference>
<dbReference type="AlphaFoldDB" id="A0A913WWI5"/>
<dbReference type="PANTHER" id="PTHR23138">
    <property type="entry name" value="RAN BINDING PROTEIN"/>
    <property type="match status" value="1"/>
</dbReference>
<evidence type="ECO:0000256" key="8">
    <source>
        <dbReference type="ARBA" id="ARBA00023132"/>
    </source>
</evidence>
<dbReference type="OrthoDB" id="10062131at2759"/>
<evidence type="ECO:0000256" key="9">
    <source>
        <dbReference type="ARBA" id="ARBA00023242"/>
    </source>
</evidence>
<keyword evidence="3" id="KW-0677">Repeat</keyword>
<keyword evidence="13" id="KW-1185">Reference proteome</keyword>
<dbReference type="InterPro" id="IPR000156">
    <property type="entry name" value="Ran_bind_dom"/>
</dbReference>
<feature type="region of interest" description="Disordered" evidence="10">
    <location>
        <begin position="70"/>
        <end position="91"/>
    </location>
</feature>
<evidence type="ECO:0000256" key="2">
    <source>
        <dbReference type="ARBA" id="ARBA00022448"/>
    </source>
</evidence>
<dbReference type="GO" id="GO:0051028">
    <property type="term" value="P:mRNA transport"/>
    <property type="evidence" value="ECO:0007669"/>
    <property type="project" value="UniProtKB-KW"/>
</dbReference>
<dbReference type="CDD" id="cd13170">
    <property type="entry name" value="RanBD_NUP50"/>
    <property type="match status" value="1"/>
</dbReference>
<dbReference type="InterPro" id="IPR045255">
    <property type="entry name" value="RanBP1-like"/>
</dbReference>
<keyword evidence="7" id="KW-0811">Translocation</keyword>
<dbReference type="InterPro" id="IPR015007">
    <property type="entry name" value="NUP2/50/61"/>
</dbReference>
<evidence type="ECO:0000259" key="11">
    <source>
        <dbReference type="PROSITE" id="PS50196"/>
    </source>
</evidence>
<evidence type="ECO:0000256" key="4">
    <source>
        <dbReference type="ARBA" id="ARBA00022816"/>
    </source>
</evidence>
<name>A0A913WWI5_EXADI</name>
<dbReference type="PANTHER" id="PTHR23138:SF141">
    <property type="entry name" value="NUCLEAR PORE COMPLEX PROTEIN NUP50"/>
    <property type="match status" value="1"/>
</dbReference>
<evidence type="ECO:0000256" key="1">
    <source>
        <dbReference type="ARBA" id="ARBA00004567"/>
    </source>
</evidence>
<dbReference type="Pfam" id="PF08911">
    <property type="entry name" value="NUP50"/>
    <property type="match status" value="1"/>
</dbReference>
<keyword evidence="2" id="KW-0813">Transport</keyword>
<evidence type="ECO:0000256" key="3">
    <source>
        <dbReference type="ARBA" id="ARBA00022737"/>
    </source>
</evidence>
<dbReference type="Pfam" id="PF00638">
    <property type="entry name" value="Ran_BP1"/>
    <property type="match status" value="1"/>
</dbReference>
<evidence type="ECO:0000313" key="12">
    <source>
        <dbReference type="EnsemblMetazoa" id="XP_020895118.1"/>
    </source>
</evidence>
<feature type="domain" description="RanBD1" evidence="11">
    <location>
        <begin position="260"/>
        <end position="398"/>
    </location>
</feature>
<dbReference type="GeneID" id="110234098"/>
<dbReference type="InterPro" id="IPR011993">
    <property type="entry name" value="PH-like_dom_sf"/>
</dbReference>
<evidence type="ECO:0000256" key="7">
    <source>
        <dbReference type="ARBA" id="ARBA00023010"/>
    </source>
</evidence>
<feature type="region of interest" description="Disordered" evidence="10">
    <location>
        <begin position="246"/>
        <end position="271"/>
    </location>
</feature>
<keyword evidence="6" id="KW-0007">Acetylation</keyword>
<dbReference type="SUPFAM" id="SSF50729">
    <property type="entry name" value="PH domain-like"/>
    <property type="match status" value="1"/>
</dbReference>
<evidence type="ECO:0000256" key="5">
    <source>
        <dbReference type="ARBA" id="ARBA00022927"/>
    </source>
</evidence>
<feature type="compositionally biased region" description="Low complexity" evidence="10">
    <location>
        <begin position="72"/>
        <end position="87"/>
    </location>
</feature>
<evidence type="ECO:0000256" key="6">
    <source>
        <dbReference type="ARBA" id="ARBA00022990"/>
    </source>
</evidence>
<feature type="region of interest" description="Disordered" evidence="10">
    <location>
        <begin position="191"/>
        <end position="219"/>
    </location>
</feature>
<dbReference type="OMA" id="CDWVWEQ"/>
<proteinExistence type="predicted"/>
<dbReference type="PROSITE" id="PS50196">
    <property type="entry name" value="RANBD1"/>
    <property type="match status" value="1"/>
</dbReference>
<dbReference type="Gene3D" id="2.30.29.30">
    <property type="entry name" value="Pleckstrin-homology domain (PH domain)/Phosphotyrosine-binding domain (PTB)"/>
    <property type="match status" value="1"/>
</dbReference>
<dbReference type="GO" id="GO:0006606">
    <property type="term" value="P:protein import into nucleus"/>
    <property type="evidence" value="ECO:0007669"/>
    <property type="project" value="TreeGrafter"/>
</dbReference>
<feature type="compositionally biased region" description="Low complexity" evidence="10">
    <location>
        <begin position="202"/>
        <end position="213"/>
    </location>
</feature>
<dbReference type="Proteomes" id="UP000887567">
    <property type="component" value="Unplaced"/>
</dbReference>
<evidence type="ECO:0000256" key="10">
    <source>
        <dbReference type="SAM" id="MobiDB-lite"/>
    </source>
</evidence>
<feature type="region of interest" description="Disordered" evidence="10">
    <location>
        <begin position="123"/>
        <end position="143"/>
    </location>
</feature>
<protein>
    <recommendedName>
        <fullName evidence="11">RanBD1 domain-containing protein</fullName>
    </recommendedName>
</protein>
<keyword evidence="9" id="KW-0539">Nucleus</keyword>
<organism evidence="12 13">
    <name type="scientific">Exaiptasia diaphana</name>
    <name type="common">Tropical sea anemone</name>
    <name type="synonym">Aiptasia pulchella</name>
    <dbReference type="NCBI Taxonomy" id="2652724"/>
    <lineage>
        <taxon>Eukaryota</taxon>
        <taxon>Metazoa</taxon>
        <taxon>Cnidaria</taxon>
        <taxon>Anthozoa</taxon>
        <taxon>Hexacorallia</taxon>
        <taxon>Actiniaria</taxon>
        <taxon>Aiptasiidae</taxon>
        <taxon>Exaiptasia</taxon>
    </lineage>
</organism>
<sequence length="398" mass="43581">MAKRGAQSDLNRDNWDDEEDTEEAGTFTTASEEDMNKRKIIKARRRLPSDANKSGGVFKNFTGFSGFSGLKSTSSTASSTSNSSAPAELKPATKTSLAGFSGFAGLSSTTSKDIWSTQEKPWAKVNGNNGIKQNDTSEKENHSDSYLENIKSLNISVLSWLQKHVNENPYVDLTPVFKDYSKHLSNIEKKATPIKESPDIKPLPSVTPPSSLSKNEPVGSKSLDFKMIETEEKPVVNEEKPFIGLAAPAPAEKPKETTEEAEPSDEPPKPKRLSTIVVTAEEGSKFSVRCKLFFNRNNAWSELGVGMLNIKDIDGKSQLFVRADTATGNILLNVFLTSTTPVNRTGKNNVMLVSLPNPPLYSKPSEGDNTKPATYLIRVKTADNADELFQIVEDLKSK</sequence>
<reference evidence="12" key="1">
    <citation type="submission" date="2022-11" db="UniProtKB">
        <authorList>
            <consortium name="EnsemblMetazoa"/>
        </authorList>
    </citation>
    <scope>IDENTIFICATION</scope>
</reference>
<dbReference type="KEGG" id="epa:110234098"/>